<protein>
    <submittedName>
        <fullName evidence="3">Protein ABHD4</fullName>
    </submittedName>
</protein>
<evidence type="ECO:0000313" key="3">
    <source>
        <dbReference type="EMBL" id="MPC88879.1"/>
    </source>
</evidence>
<gene>
    <name evidence="3" type="primary">ABHD4</name>
    <name evidence="3" type="ORF">E2C01_083802</name>
</gene>
<evidence type="ECO:0000259" key="2">
    <source>
        <dbReference type="Pfam" id="PF00561"/>
    </source>
</evidence>
<comment type="caution">
    <text evidence="3">The sequence shown here is derived from an EMBL/GenBank/DDBJ whole genome shotgun (WGS) entry which is preliminary data.</text>
</comment>
<dbReference type="GO" id="GO:0005739">
    <property type="term" value="C:mitochondrion"/>
    <property type="evidence" value="ECO:0007669"/>
    <property type="project" value="TreeGrafter"/>
</dbReference>
<reference evidence="3 4" key="1">
    <citation type="submission" date="2019-05" db="EMBL/GenBank/DDBJ databases">
        <title>Another draft genome of Portunus trituberculatus and its Hox gene families provides insights of decapod evolution.</title>
        <authorList>
            <person name="Jeong J.-H."/>
            <person name="Song I."/>
            <person name="Kim S."/>
            <person name="Choi T."/>
            <person name="Kim D."/>
            <person name="Ryu S."/>
            <person name="Kim W."/>
        </authorList>
    </citation>
    <scope>NUCLEOTIDE SEQUENCE [LARGE SCALE GENOMIC DNA]</scope>
    <source>
        <tissue evidence="3">Muscle</tissue>
    </source>
</reference>
<feature type="domain" description="AB hydrolase-1" evidence="2">
    <location>
        <begin position="6"/>
        <end position="64"/>
    </location>
</feature>
<dbReference type="Gene3D" id="3.40.50.1820">
    <property type="entry name" value="alpha/beta hydrolase"/>
    <property type="match status" value="1"/>
</dbReference>
<sequence>MFPGEGFGRSSRPAFTKDPLEAEREFIMSIDGWREKIGLEKFILLGHSFGGFLAAAYAIKHPER</sequence>
<dbReference type="OrthoDB" id="7457040at2759"/>
<proteinExistence type="inferred from homology"/>
<dbReference type="GO" id="GO:0042171">
    <property type="term" value="F:lysophosphatidic acid acyltransferase activity"/>
    <property type="evidence" value="ECO:0007669"/>
    <property type="project" value="TreeGrafter"/>
</dbReference>
<dbReference type="EMBL" id="VSRR010079235">
    <property type="protein sequence ID" value="MPC88879.1"/>
    <property type="molecule type" value="Genomic_DNA"/>
</dbReference>
<dbReference type="PANTHER" id="PTHR42886:SF29">
    <property type="entry name" value="PUMMELIG, ISOFORM A"/>
    <property type="match status" value="1"/>
</dbReference>
<dbReference type="InterPro" id="IPR029058">
    <property type="entry name" value="AB_hydrolase_fold"/>
</dbReference>
<dbReference type="GO" id="GO:0055088">
    <property type="term" value="P:lipid homeostasis"/>
    <property type="evidence" value="ECO:0007669"/>
    <property type="project" value="TreeGrafter"/>
</dbReference>
<keyword evidence="4" id="KW-1185">Reference proteome</keyword>
<dbReference type="Pfam" id="PF00561">
    <property type="entry name" value="Abhydrolase_1"/>
    <property type="match status" value="1"/>
</dbReference>
<dbReference type="AlphaFoldDB" id="A0A5B7J2L5"/>
<dbReference type="InterPro" id="IPR000073">
    <property type="entry name" value="AB_hydrolase_1"/>
</dbReference>
<dbReference type="Proteomes" id="UP000324222">
    <property type="component" value="Unassembled WGS sequence"/>
</dbReference>
<dbReference type="GO" id="GO:0052689">
    <property type="term" value="F:carboxylic ester hydrolase activity"/>
    <property type="evidence" value="ECO:0007669"/>
    <property type="project" value="TreeGrafter"/>
</dbReference>
<name>A0A5B7J2L5_PORTR</name>
<organism evidence="3 4">
    <name type="scientific">Portunus trituberculatus</name>
    <name type="common">Swimming crab</name>
    <name type="synonym">Neptunus trituberculatus</name>
    <dbReference type="NCBI Taxonomy" id="210409"/>
    <lineage>
        <taxon>Eukaryota</taxon>
        <taxon>Metazoa</taxon>
        <taxon>Ecdysozoa</taxon>
        <taxon>Arthropoda</taxon>
        <taxon>Crustacea</taxon>
        <taxon>Multicrustacea</taxon>
        <taxon>Malacostraca</taxon>
        <taxon>Eumalacostraca</taxon>
        <taxon>Eucarida</taxon>
        <taxon>Decapoda</taxon>
        <taxon>Pleocyemata</taxon>
        <taxon>Brachyura</taxon>
        <taxon>Eubrachyura</taxon>
        <taxon>Portunoidea</taxon>
        <taxon>Portunidae</taxon>
        <taxon>Portuninae</taxon>
        <taxon>Portunus</taxon>
    </lineage>
</organism>
<evidence type="ECO:0000313" key="4">
    <source>
        <dbReference type="Proteomes" id="UP000324222"/>
    </source>
</evidence>
<comment type="similarity">
    <text evidence="1">Belongs to the peptidase S33 family. ABHD4/ABHD5 subfamily.</text>
</comment>
<dbReference type="SUPFAM" id="SSF53474">
    <property type="entry name" value="alpha/beta-Hydrolases"/>
    <property type="match status" value="1"/>
</dbReference>
<evidence type="ECO:0000256" key="1">
    <source>
        <dbReference type="ARBA" id="ARBA00038097"/>
    </source>
</evidence>
<accession>A0A5B7J2L5</accession>
<dbReference type="PANTHER" id="PTHR42886">
    <property type="entry name" value="RE40534P-RELATED"/>
    <property type="match status" value="1"/>
</dbReference>
<dbReference type="GO" id="GO:0006654">
    <property type="term" value="P:phosphatidic acid biosynthetic process"/>
    <property type="evidence" value="ECO:0007669"/>
    <property type="project" value="TreeGrafter"/>
</dbReference>